<keyword evidence="1" id="KW-1133">Transmembrane helix</keyword>
<dbReference type="EMBL" id="JBHUOS010000009">
    <property type="protein sequence ID" value="MFD2916255.1"/>
    <property type="molecule type" value="Genomic_DNA"/>
</dbReference>
<protein>
    <recommendedName>
        <fullName evidence="4">SGNH/GDSL hydrolase family protein</fullName>
    </recommendedName>
</protein>
<keyword evidence="1" id="KW-0472">Membrane</keyword>
<dbReference type="RefSeq" id="WP_194508262.1">
    <property type="nucleotide sequence ID" value="NZ_JADILU010000004.1"/>
</dbReference>
<accession>A0ABW5ZVH6</accession>
<reference evidence="3" key="1">
    <citation type="journal article" date="2019" name="Int. J. Syst. Evol. Microbiol.">
        <title>The Global Catalogue of Microorganisms (GCM) 10K type strain sequencing project: providing services to taxonomists for standard genome sequencing and annotation.</title>
        <authorList>
            <consortium name="The Broad Institute Genomics Platform"/>
            <consortium name="The Broad Institute Genome Sequencing Center for Infectious Disease"/>
            <person name="Wu L."/>
            <person name="Ma J."/>
        </authorList>
    </citation>
    <scope>NUCLEOTIDE SEQUENCE [LARGE SCALE GENOMIC DNA]</scope>
    <source>
        <strain evidence="3">KCTC 32514</strain>
    </source>
</reference>
<keyword evidence="1" id="KW-0812">Transmembrane</keyword>
<organism evidence="2 3">
    <name type="scientific">Psychroserpens luteus</name>
    <dbReference type="NCBI Taxonomy" id="1434066"/>
    <lineage>
        <taxon>Bacteria</taxon>
        <taxon>Pseudomonadati</taxon>
        <taxon>Bacteroidota</taxon>
        <taxon>Flavobacteriia</taxon>
        <taxon>Flavobacteriales</taxon>
        <taxon>Flavobacteriaceae</taxon>
        <taxon>Psychroserpens</taxon>
    </lineage>
</organism>
<proteinExistence type="predicted"/>
<sequence>MKEFIKTTGLFLSVCIITVLGVFYLADNRTDEYYVKLTTPKQSSLIVGSSRAAQGIQPQYINLQLSNEKIYNYAFSRVHTPYGKAYLNSIKRKLNKQSKDGVFILEVNPWVISSQTKNPEDSLNFKDNNSFAEVVKCVNCNPNFEYLIYCYDKSYRHILLDKIKTKNIKTNVDVNGWCEVEFLKNKTDSFDKIHSQTIKRYSQILNKYSGVSETRISYLERTIKYLQQYGTTYLVRLPVSTEMLEIENQLISDFDVRMENLSNKLNTEYINFMMNNEKYNYIDSHHLDKKSGEQISKYIAEHIKNN</sequence>
<name>A0ABW5ZVH6_9FLAO</name>
<dbReference type="Proteomes" id="UP001597548">
    <property type="component" value="Unassembled WGS sequence"/>
</dbReference>
<evidence type="ECO:0000313" key="3">
    <source>
        <dbReference type="Proteomes" id="UP001597548"/>
    </source>
</evidence>
<feature type="transmembrane region" description="Helical" evidence="1">
    <location>
        <begin position="7"/>
        <end position="26"/>
    </location>
</feature>
<comment type="caution">
    <text evidence="2">The sequence shown here is derived from an EMBL/GenBank/DDBJ whole genome shotgun (WGS) entry which is preliminary data.</text>
</comment>
<dbReference type="SUPFAM" id="SSF52266">
    <property type="entry name" value="SGNH hydrolase"/>
    <property type="match status" value="1"/>
</dbReference>
<evidence type="ECO:0000313" key="2">
    <source>
        <dbReference type="EMBL" id="MFD2916255.1"/>
    </source>
</evidence>
<gene>
    <name evidence="2" type="ORF">ACFS29_11435</name>
</gene>
<evidence type="ECO:0000256" key="1">
    <source>
        <dbReference type="SAM" id="Phobius"/>
    </source>
</evidence>
<keyword evidence="3" id="KW-1185">Reference proteome</keyword>
<evidence type="ECO:0008006" key="4">
    <source>
        <dbReference type="Google" id="ProtNLM"/>
    </source>
</evidence>